<feature type="binding site" evidence="5">
    <location>
        <begin position="225"/>
        <end position="229"/>
    </location>
    <ligand>
        <name>substrate</name>
    </ligand>
</feature>
<dbReference type="PANTHER" id="PTHR46499:SF1">
    <property type="entry name" value="QUEUINE TRNA-RIBOSYLTRANSFERASE"/>
    <property type="match status" value="1"/>
</dbReference>
<evidence type="ECO:0000256" key="6">
    <source>
        <dbReference type="SAM" id="MobiDB-lite"/>
    </source>
</evidence>
<feature type="active site" description="Proton acceptor" evidence="5">
    <location>
        <position position="225"/>
    </location>
</feature>
<gene>
    <name evidence="5" type="primary">tgt</name>
    <name evidence="8" type="ORF">AEAE_1096</name>
</gene>
<dbReference type="NCBIfam" id="TIGR00449">
    <property type="entry name" value="tgt_general"/>
    <property type="match status" value="1"/>
</dbReference>
<keyword evidence="3 5" id="KW-0819">tRNA processing</keyword>
<feature type="binding site" evidence="5">
    <location>
        <position position="381"/>
    </location>
    <ligand>
        <name>substrate</name>
    </ligand>
</feature>
<dbReference type="EC" id="2.4.2.29" evidence="5"/>
<comment type="pathway">
    <text evidence="5">tRNA modification; tRNA-queuosine biosynthesis.</text>
</comment>
<feature type="binding site" evidence="5">
    <location>
        <position position="468"/>
    </location>
    <ligand>
        <name>Zn(2+)</name>
        <dbReference type="ChEBI" id="CHEBI:29105"/>
    </ligand>
</feature>
<evidence type="ECO:0000256" key="1">
    <source>
        <dbReference type="ARBA" id="ARBA00022676"/>
    </source>
</evidence>
<dbReference type="GO" id="GO:0046872">
    <property type="term" value="F:metal ion binding"/>
    <property type="evidence" value="ECO:0007669"/>
    <property type="project" value="UniProtKB-KW"/>
</dbReference>
<sequence length="536" mass="58774">MSEHDEIFTADASASDPAAASAAASDQATSAPAATYPAASTSNPADPAFQPHYGKRKKEIQHVDPDDEGAWVTPPALAEKISESDARSAALAHSGWHAIRTREEQAESLAHAIAQGRDAFGFELKTELPNGMDNNGKQGLGQGGRRHGRTGVIHTPHGDIHTPAFVPVATQATMKGVLPEQIRGLGAQCMLSNAFHLNERPGPELIDKAGGLAAFENWDGPTFTDSGGFQVLSLGAGFKKTLAMDVTGLKNDDVIAEGKTRHAFVDEDGVTFHSPLSGKKERFSAEISMQIQHQLGADIMFAFDELTTLMNTRRYQEASVERTFRWAKRCVAEHHKLTQERSDKPYQALFGVVQGANYEDLRRRAASQIASLDFDGFGLGGAFEKRIMGEICAWICDELPENKPRHVLGIAAVDDIFAAVENGGDTFDCVAPARVGRNGAIYTHDGRYNVLRARFTDDFRPLEVGCDCYTCQHYSRAYVHHVLKCKEMTGSTLATIHNERFFVRLLDEIRDSIDGGWFYELRDETLARFYRNGSKG</sequence>
<dbReference type="GO" id="GO:0005829">
    <property type="term" value="C:cytosol"/>
    <property type="evidence" value="ECO:0007669"/>
    <property type="project" value="TreeGrafter"/>
</dbReference>
<feature type="binding site" evidence="5">
    <location>
        <position position="354"/>
    </location>
    <ligand>
        <name>substrate</name>
    </ligand>
</feature>
<dbReference type="Gene3D" id="3.20.20.105">
    <property type="entry name" value="Queuine tRNA-ribosyltransferase-like"/>
    <property type="match status" value="1"/>
</dbReference>
<reference evidence="8 9" key="1">
    <citation type="journal article" date="2017" name="BMC Genomics">
        <title>Comparative genomic and phylogenomic analyses of the Bifidobacteriaceae family.</title>
        <authorList>
            <person name="Lugli G.A."/>
            <person name="Milani C."/>
            <person name="Turroni F."/>
            <person name="Duranti S."/>
            <person name="Mancabelli L."/>
            <person name="Mangifesta M."/>
            <person name="Ferrario C."/>
            <person name="Modesto M."/>
            <person name="Mattarelli P."/>
            <person name="Jiri K."/>
            <person name="van Sinderen D."/>
            <person name="Ventura M."/>
        </authorList>
    </citation>
    <scope>NUCLEOTIDE SEQUENCE [LARGE SCALE GENOMIC DNA]</scope>
    <source>
        <strain evidence="8 9">LMG 21773</strain>
    </source>
</reference>
<dbReference type="PANTHER" id="PTHR46499">
    <property type="entry name" value="QUEUINE TRNA-RIBOSYLTRANSFERASE"/>
    <property type="match status" value="1"/>
</dbReference>
<comment type="function">
    <text evidence="5">Catalyzes the base-exchange of a guanine (G) residue with the queuine precursor 7-aminomethyl-7-deazaguanine (PreQ1) at position 34 (anticodon wobble position) in tRNAs with GU(N) anticodons (tRNA-Asp, -Asn, -His and -Tyr). Catalysis occurs through a double-displacement mechanism. The nucleophile active site attacks the C1' of nucleotide 34 to detach the guanine base from the RNA, forming a covalent enzyme-RNA intermediate. The proton acceptor active site deprotonates the incoming PreQ1, allowing a nucleophilic attack on the C1' of the ribose to form the product. After dissociation, two additional enzymatic reactions on the tRNA convert PreQ1 to queuine (Q), resulting in the hypermodified nucleoside queuosine (7-(((4,5-cis-dihydroxy-2-cyclopenten-1-yl)amino)methyl)-7-deazaguanosine).</text>
</comment>
<comment type="similarity">
    <text evidence="5">Belongs to the queuine tRNA-ribosyltransferase family.</text>
</comment>
<evidence type="ECO:0000256" key="5">
    <source>
        <dbReference type="HAMAP-Rule" id="MF_00168"/>
    </source>
</evidence>
<organism evidence="8 9">
    <name type="scientific">Aeriscardovia aeriphila</name>
    <dbReference type="NCBI Taxonomy" id="218139"/>
    <lineage>
        <taxon>Bacteria</taxon>
        <taxon>Bacillati</taxon>
        <taxon>Actinomycetota</taxon>
        <taxon>Actinomycetes</taxon>
        <taxon>Bifidobacteriales</taxon>
        <taxon>Bifidobacteriaceae</taxon>
        <taxon>Aeriscardovia</taxon>
    </lineage>
</organism>
<dbReference type="EMBL" id="MWWU01000003">
    <property type="protein sequence ID" value="OZG55299.1"/>
    <property type="molecule type" value="Genomic_DNA"/>
</dbReference>
<feature type="region of interest" description="Disordered" evidence="6">
    <location>
        <begin position="1"/>
        <end position="71"/>
    </location>
</feature>
<keyword evidence="9" id="KW-1185">Reference proteome</keyword>
<evidence type="ECO:0000256" key="3">
    <source>
        <dbReference type="ARBA" id="ARBA00022694"/>
    </source>
</evidence>
<dbReference type="GO" id="GO:0008616">
    <property type="term" value="P:tRNA queuosine(34) biosynthetic process"/>
    <property type="evidence" value="ECO:0007669"/>
    <property type="project" value="UniProtKB-UniRule"/>
</dbReference>
<accession>A0A261F830</accession>
<comment type="catalytic activity">
    <reaction evidence="5">
        <text>7-aminomethyl-7-carbaguanine + guanosine(34) in tRNA = 7-aminomethyl-7-carbaguanosine(34) in tRNA + guanine</text>
        <dbReference type="Rhea" id="RHEA:24104"/>
        <dbReference type="Rhea" id="RHEA-COMP:10341"/>
        <dbReference type="Rhea" id="RHEA-COMP:10342"/>
        <dbReference type="ChEBI" id="CHEBI:16235"/>
        <dbReference type="ChEBI" id="CHEBI:58703"/>
        <dbReference type="ChEBI" id="CHEBI:74269"/>
        <dbReference type="ChEBI" id="CHEBI:82833"/>
        <dbReference type="EC" id="2.4.2.29"/>
    </reaction>
</comment>
<comment type="caution">
    <text evidence="8">The sequence shown here is derived from an EMBL/GenBank/DDBJ whole genome shotgun (WGS) entry which is preliminary data.</text>
</comment>
<keyword evidence="4 5" id="KW-0671">Queuosine biosynthesis</keyword>
<feature type="region of interest" description="RNA binding; important for wobble base 34 recognition" evidence="5">
    <location>
        <begin position="433"/>
        <end position="437"/>
    </location>
</feature>
<keyword evidence="5" id="KW-0479">Metal-binding</keyword>
<dbReference type="InterPro" id="IPR036511">
    <property type="entry name" value="TGT-like_sf"/>
</dbReference>
<dbReference type="HAMAP" id="MF_00168">
    <property type="entry name" value="Q_tRNA_Tgt"/>
    <property type="match status" value="1"/>
</dbReference>
<keyword evidence="1 5" id="KW-0328">Glycosyltransferase</keyword>
<feature type="compositionally biased region" description="Low complexity" evidence="6">
    <location>
        <begin position="9"/>
        <end position="45"/>
    </location>
</feature>
<dbReference type="SUPFAM" id="SSF51713">
    <property type="entry name" value="tRNA-guanine transglycosylase"/>
    <property type="match status" value="1"/>
</dbReference>
<dbReference type="InterPro" id="IPR004803">
    <property type="entry name" value="TGT"/>
</dbReference>
<dbReference type="NCBIfam" id="TIGR00430">
    <property type="entry name" value="Q_tRNA_tgt"/>
    <property type="match status" value="1"/>
</dbReference>
<dbReference type="RefSeq" id="WP_244569656.1">
    <property type="nucleotide sequence ID" value="NZ_JACBYZ010000001.1"/>
</dbReference>
<feature type="binding site" evidence="5">
    <location>
        <position position="497"/>
    </location>
    <ligand>
        <name>Zn(2+)</name>
        <dbReference type="ChEBI" id="CHEBI:29105"/>
    </ligand>
</feature>
<keyword evidence="5" id="KW-0862">Zinc</keyword>
<dbReference type="Proteomes" id="UP000228976">
    <property type="component" value="Unassembled WGS sequence"/>
</dbReference>
<comment type="caution">
    <text evidence="5">Lacks conserved residue(s) required for the propagation of feature annotation.</text>
</comment>
<feature type="binding site" evidence="5">
    <location>
        <position position="304"/>
    </location>
    <ligand>
        <name>substrate</name>
    </ligand>
</feature>
<dbReference type="InterPro" id="IPR050076">
    <property type="entry name" value="ArchSynthase1/Queuine_TRR"/>
</dbReference>
<evidence type="ECO:0000313" key="9">
    <source>
        <dbReference type="Proteomes" id="UP000228976"/>
    </source>
</evidence>
<comment type="subunit">
    <text evidence="5">Homodimer. Within each dimer, one monomer is responsible for RNA recognition and catalysis, while the other monomer binds to the replacement base PreQ1.</text>
</comment>
<dbReference type="AlphaFoldDB" id="A0A261F830"/>
<dbReference type="GO" id="GO:0008479">
    <property type="term" value="F:tRNA-guanosine(34) queuine transglycosylase activity"/>
    <property type="evidence" value="ECO:0007669"/>
    <property type="project" value="UniProtKB-UniRule"/>
</dbReference>
<name>A0A261F830_9BIFI</name>
<comment type="cofactor">
    <cofactor evidence="5">
        <name>Zn(2+)</name>
        <dbReference type="ChEBI" id="CHEBI:29105"/>
    </cofactor>
    <text evidence="5">Binds 1 zinc ion per subunit.</text>
</comment>
<protein>
    <recommendedName>
        <fullName evidence="5">Queuine tRNA-ribosyltransferase</fullName>
        <ecNumber evidence="5">2.4.2.29</ecNumber>
    </recommendedName>
    <alternativeName>
        <fullName evidence="5">Guanine insertion enzyme</fullName>
    </alternativeName>
    <alternativeName>
        <fullName evidence="5">tRNA-guanine transglycosylase</fullName>
    </alternativeName>
</protein>
<dbReference type="Pfam" id="PF01702">
    <property type="entry name" value="TGT"/>
    <property type="match status" value="1"/>
</dbReference>
<proteinExistence type="inferred from homology"/>
<feature type="binding site" evidence="5">
    <location>
        <position position="466"/>
    </location>
    <ligand>
        <name>Zn(2+)</name>
        <dbReference type="ChEBI" id="CHEBI:29105"/>
    </ligand>
</feature>
<evidence type="ECO:0000259" key="7">
    <source>
        <dbReference type="Pfam" id="PF01702"/>
    </source>
</evidence>
<feature type="binding site" evidence="5">
    <location>
        <position position="471"/>
    </location>
    <ligand>
        <name>Zn(2+)</name>
        <dbReference type="ChEBI" id="CHEBI:29105"/>
    </ligand>
</feature>
<dbReference type="InterPro" id="IPR002616">
    <property type="entry name" value="tRNA_ribo_trans-like"/>
</dbReference>
<evidence type="ECO:0000256" key="2">
    <source>
        <dbReference type="ARBA" id="ARBA00022679"/>
    </source>
</evidence>
<evidence type="ECO:0000313" key="8">
    <source>
        <dbReference type="EMBL" id="OZG55299.1"/>
    </source>
</evidence>
<dbReference type="UniPathway" id="UPA00392"/>
<keyword evidence="2 5" id="KW-0808">Transferase</keyword>
<evidence type="ECO:0000256" key="4">
    <source>
        <dbReference type="ARBA" id="ARBA00022785"/>
    </source>
</evidence>
<feature type="domain" description="tRNA-guanine(15) transglycosylase-like" evidence="7">
    <location>
        <begin position="148"/>
        <end position="529"/>
    </location>
</feature>
<feature type="active site" description="Nucleophile" evidence="5">
    <location>
        <position position="428"/>
    </location>
</feature>